<evidence type="ECO:0000313" key="4">
    <source>
        <dbReference type="EMBL" id="MDQ1122259.1"/>
    </source>
</evidence>
<proteinExistence type="predicted"/>
<dbReference type="InterPro" id="IPR046346">
    <property type="entry name" value="Aminoacid_DH-like_N_sf"/>
</dbReference>
<feature type="domain" description="Shikimate dehydrogenase substrate binding N-terminal" evidence="3">
    <location>
        <begin position="10"/>
        <end position="90"/>
    </location>
</feature>
<keyword evidence="5" id="KW-1185">Reference proteome</keyword>
<dbReference type="InterPro" id="IPR013708">
    <property type="entry name" value="Shikimate_DH-bd_N"/>
</dbReference>
<evidence type="ECO:0000256" key="1">
    <source>
        <dbReference type="ARBA" id="ARBA00004871"/>
    </source>
</evidence>
<dbReference type="PANTHER" id="PTHR21089">
    <property type="entry name" value="SHIKIMATE DEHYDROGENASE"/>
    <property type="match status" value="1"/>
</dbReference>
<dbReference type="EMBL" id="JAUTBF010000001">
    <property type="protein sequence ID" value="MDQ1122259.1"/>
    <property type="molecule type" value="Genomic_DNA"/>
</dbReference>
<keyword evidence="2" id="KW-0028">Amino-acid biosynthesis</keyword>
<dbReference type="Gene3D" id="3.40.50.720">
    <property type="entry name" value="NAD(P)-binding Rossmann-like Domain"/>
    <property type="match status" value="1"/>
</dbReference>
<evidence type="ECO:0000259" key="3">
    <source>
        <dbReference type="Pfam" id="PF08501"/>
    </source>
</evidence>
<dbReference type="InterPro" id="IPR036291">
    <property type="entry name" value="NAD(P)-bd_dom_sf"/>
</dbReference>
<name>A0ABU0TRG1_MICTR</name>
<gene>
    <name evidence="4" type="ORF">QE412_000832</name>
</gene>
<reference evidence="4 5" key="1">
    <citation type="submission" date="2023-07" db="EMBL/GenBank/DDBJ databases">
        <title>Functional and genomic diversity of the sorghum phyllosphere microbiome.</title>
        <authorList>
            <person name="Shade A."/>
        </authorList>
    </citation>
    <scope>NUCLEOTIDE SEQUENCE [LARGE SCALE GENOMIC DNA]</scope>
    <source>
        <strain evidence="4 5">SORGH_AS_1207</strain>
    </source>
</reference>
<evidence type="ECO:0000313" key="5">
    <source>
        <dbReference type="Proteomes" id="UP001226691"/>
    </source>
</evidence>
<dbReference type="EC" id="1.1.1.25" evidence="4"/>
<sequence>MLNAPPRLAVWGDPITHSRSPRLHAAAYGALGLDWEYGRERVGESAFAARVAELDATWRGLSLTMPLKQVAARTAVSLDDDARLTGAVNTFLLTADGPRGFNTDVGGLARALQEHGVGTPRRIRVLGAGATATSAVVAACRAGAAEVEVRARRVGAAEALQRLGTALGLDVRIGALESADLDPVDATIAALPGGTDLGAVADALASTSGPLVDVVYGGWPTPLAQAWERAGVAAHDGLGMLLHQALLQVRVFVAGDPALPLDREDAVLAAMRAALVGD</sequence>
<dbReference type="PANTHER" id="PTHR21089:SF1">
    <property type="entry name" value="BIFUNCTIONAL 3-DEHYDROQUINATE DEHYDRATASE_SHIKIMATE DEHYDROGENASE, CHLOROPLASTIC"/>
    <property type="match status" value="1"/>
</dbReference>
<comment type="caution">
    <text evidence="4">The sequence shown here is derived from an EMBL/GenBank/DDBJ whole genome shotgun (WGS) entry which is preliminary data.</text>
</comment>
<accession>A0ABU0TRG1</accession>
<dbReference type="GO" id="GO:0004764">
    <property type="term" value="F:shikimate 3-dehydrogenase (NADP+) activity"/>
    <property type="evidence" value="ECO:0007669"/>
    <property type="project" value="UniProtKB-EC"/>
</dbReference>
<dbReference type="Pfam" id="PF08501">
    <property type="entry name" value="Shikimate_dh_N"/>
    <property type="match status" value="1"/>
</dbReference>
<dbReference type="Proteomes" id="UP001226691">
    <property type="component" value="Unassembled WGS sequence"/>
</dbReference>
<comment type="pathway">
    <text evidence="1">Metabolic intermediate biosynthesis; chorismate biosynthesis; chorismate from D-erythrose 4-phosphate and phosphoenolpyruvate: step 4/7.</text>
</comment>
<dbReference type="RefSeq" id="WP_307480497.1">
    <property type="nucleotide sequence ID" value="NZ_JAUTBF010000001.1"/>
</dbReference>
<dbReference type="SUPFAM" id="SSF51735">
    <property type="entry name" value="NAD(P)-binding Rossmann-fold domains"/>
    <property type="match status" value="1"/>
</dbReference>
<dbReference type="SUPFAM" id="SSF53223">
    <property type="entry name" value="Aminoacid dehydrogenase-like, N-terminal domain"/>
    <property type="match status" value="1"/>
</dbReference>
<keyword evidence="2" id="KW-0057">Aromatic amino acid biosynthesis</keyword>
<evidence type="ECO:0000256" key="2">
    <source>
        <dbReference type="ARBA" id="ARBA00023141"/>
    </source>
</evidence>
<organism evidence="4 5">
    <name type="scientific">Microbacterium trichothecenolyticum</name>
    <name type="common">Aureobacterium trichothecenolyticum</name>
    <dbReference type="NCBI Taxonomy" id="69370"/>
    <lineage>
        <taxon>Bacteria</taxon>
        <taxon>Bacillati</taxon>
        <taxon>Actinomycetota</taxon>
        <taxon>Actinomycetes</taxon>
        <taxon>Micrococcales</taxon>
        <taxon>Microbacteriaceae</taxon>
        <taxon>Microbacterium</taxon>
    </lineage>
</organism>
<dbReference type="InterPro" id="IPR022893">
    <property type="entry name" value="Shikimate_DH_fam"/>
</dbReference>
<protein>
    <submittedName>
        <fullName evidence="4">Shikimate dehydrogenase</fullName>
        <ecNumber evidence="4">1.1.1.25</ecNumber>
    </submittedName>
</protein>
<keyword evidence="4" id="KW-0560">Oxidoreductase</keyword>
<dbReference type="Gene3D" id="3.40.50.10860">
    <property type="entry name" value="Leucine Dehydrogenase, chain A, domain 1"/>
    <property type="match status" value="1"/>
</dbReference>